<dbReference type="AlphaFoldDB" id="L2GCV2"/>
<feature type="region of interest" description="Disordered" evidence="1">
    <location>
        <begin position="1"/>
        <end position="40"/>
    </location>
</feature>
<dbReference type="Proteomes" id="UP000011096">
    <property type="component" value="Unassembled WGS sequence"/>
</dbReference>
<accession>L2GCV2</accession>
<reference evidence="3 4" key="3">
    <citation type="submission" date="2020-04" db="EMBL/GenBank/DDBJ databases">
        <title>Genome sequencing and assembly of multiple isolates from the Colletotrichum gloeosporioides species complex.</title>
        <authorList>
            <person name="Gan P."/>
            <person name="Shirasu K."/>
        </authorList>
    </citation>
    <scope>NUCLEOTIDE SEQUENCE [LARGE SCALE GENOMIC DNA]</scope>
    <source>
        <strain evidence="3 4">Nara gc5</strain>
    </source>
</reference>
<evidence type="ECO:0000313" key="2">
    <source>
        <dbReference type="EMBL" id="ELA36245.1"/>
    </source>
</evidence>
<sequence length="430" mass="48410">MAFSDSPSDFDWDTWSDNESIHGSSSAPAVSSRAASQQPPDGRLPLLRLIDWDRFRSYDEQPPTCIHYSLEWKLTANNRTVSKDSEPNLVLAPGDFWDMTLQSKLSNLVTKKLAANKIFKPDDTTVIVSVRDRSEEDLVKRFDDLEIEWEVVETQLRTWSHLFRAGKKLKISVSFNYVETGPAAGSAGRRGTKRSATQRMLAERDAELEGERDRTGQAPSWERVYSLMRCPGPPCNLGPHCWVDDNGRKHHKLMTRHLTSLVAYVEDGGRLESHSDIPSSIRELLYAEDQQRLDRQGRSQSQAKYPPINITNVMPGSDASAGVSLSGHGPGPAPTPASPQTPTRLKISGPRDSALRSYYQWQCAQVLDNSFKAGYRKAYEVMVEHCLDLEQVDEDQDAQFFIDNGVKKGAAARFIRDIREWALGRESEQQ</sequence>
<reference evidence="2" key="1">
    <citation type="submission" date="2012-08" db="EMBL/GenBank/DDBJ databases">
        <title>Genome analysis of Colletotrichum orbiculare and Colletotrichum fructicola.</title>
        <authorList>
            <person name="Gan P.H.P."/>
            <person name="Ikeda K."/>
            <person name="Irieda H."/>
            <person name="Narusaka M."/>
            <person name="O'Connell R.J."/>
            <person name="Narusaka Y."/>
            <person name="Takano Y."/>
            <person name="Kubo Y."/>
            <person name="Shirasu K."/>
        </authorList>
    </citation>
    <scope>NUCLEOTIDE SEQUENCE</scope>
    <source>
        <strain evidence="2">Nara gc5</strain>
    </source>
</reference>
<organism evidence="2">
    <name type="scientific">Colletotrichum fructicola (strain Nara gc5)</name>
    <name type="common">Anthracnose fungus</name>
    <name type="synonym">Colletotrichum gloeosporioides (strain Nara gc5)</name>
    <dbReference type="NCBI Taxonomy" id="1213859"/>
    <lineage>
        <taxon>Eukaryota</taxon>
        <taxon>Fungi</taxon>
        <taxon>Dikarya</taxon>
        <taxon>Ascomycota</taxon>
        <taxon>Pezizomycotina</taxon>
        <taxon>Sordariomycetes</taxon>
        <taxon>Hypocreomycetidae</taxon>
        <taxon>Glomerellales</taxon>
        <taxon>Glomerellaceae</taxon>
        <taxon>Colletotrichum</taxon>
        <taxon>Colletotrichum gloeosporioides species complex</taxon>
    </lineage>
</organism>
<proteinExistence type="predicted"/>
<evidence type="ECO:0000313" key="4">
    <source>
        <dbReference type="Proteomes" id="UP000011096"/>
    </source>
</evidence>
<dbReference type="HOGENOM" id="CLU_037030_1_0_1"/>
<name>L2GCV2_COLFN</name>
<feature type="compositionally biased region" description="Polar residues" evidence="1">
    <location>
        <begin position="298"/>
        <end position="314"/>
    </location>
</feature>
<dbReference type="InParanoid" id="L2GCV2"/>
<dbReference type="STRING" id="1213859.L2GCV2"/>
<feature type="region of interest" description="Disordered" evidence="1">
    <location>
        <begin position="291"/>
        <end position="344"/>
    </location>
</feature>
<protein>
    <submittedName>
        <fullName evidence="2">Uncharacterized protein</fullName>
    </submittedName>
</protein>
<dbReference type="EMBL" id="KB020527">
    <property type="protein sequence ID" value="ELA36245.1"/>
    <property type="molecule type" value="Genomic_DNA"/>
</dbReference>
<gene>
    <name evidence="2" type="ORF">CGGC5_4178</name>
    <name evidence="3" type="ORF">CGGC5_v015954</name>
</gene>
<evidence type="ECO:0000256" key="1">
    <source>
        <dbReference type="SAM" id="MobiDB-lite"/>
    </source>
</evidence>
<evidence type="ECO:0000313" key="3">
    <source>
        <dbReference type="EMBL" id="KAF4475087.1"/>
    </source>
</evidence>
<keyword evidence="4" id="KW-1185">Reference proteome</keyword>
<dbReference type="EMBL" id="ANPB02000010">
    <property type="protein sequence ID" value="KAF4475087.1"/>
    <property type="molecule type" value="Genomic_DNA"/>
</dbReference>
<reference evidence="3 4" key="2">
    <citation type="submission" date="2012-08" db="EMBL/GenBank/DDBJ databases">
        <authorList>
            <person name="Gan P.H.P."/>
            <person name="Ikeda K."/>
            <person name="Irieda H."/>
            <person name="Narusaka M."/>
            <person name="O'Connell R.J."/>
            <person name="Narusaka Y."/>
            <person name="Takano Y."/>
            <person name="Kubo Y."/>
            <person name="Shirasu K."/>
        </authorList>
    </citation>
    <scope>NUCLEOTIDE SEQUENCE [LARGE SCALE GENOMIC DNA]</scope>
    <source>
        <strain evidence="3 4">Nara gc5</strain>
    </source>
</reference>
<feature type="compositionally biased region" description="Low complexity" evidence="1">
    <location>
        <begin position="24"/>
        <end position="36"/>
    </location>
</feature>
<dbReference type="OrthoDB" id="4822164at2759"/>